<dbReference type="AlphaFoldDB" id="A0A926UVS2"/>
<reference evidence="1" key="1">
    <citation type="journal article" date="2015" name="ISME J.">
        <title>Draft Genome Sequence of Streptomyces incarnatus NRRL8089, which Produces the Nucleoside Antibiotic Sinefungin.</title>
        <authorList>
            <person name="Oshima K."/>
            <person name="Hattori M."/>
            <person name="Shimizu H."/>
            <person name="Fukuda K."/>
            <person name="Nemoto M."/>
            <person name="Inagaki K."/>
            <person name="Tamura T."/>
        </authorList>
    </citation>
    <scope>NUCLEOTIDE SEQUENCE</scope>
    <source>
        <strain evidence="1">FACHB-1277</strain>
    </source>
</reference>
<evidence type="ECO:0000313" key="1">
    <source>
        <dbReference type="EMBL" id="MBD2151741.1"/>
    </source>
</evidence>
<evidence type="ECO:0000313" key="2">
    <source>
        <dbReference type="Proteomes" id="UP000631421"/>
    </source>
</evidence>
<name>A0A926UVS2_9CYAN</name>
<dbReference type="RefSeq" id="WP_190352155.1">
    <property type="nucleotide sequence ID" value="NZ_JACJPY010000064.1"/>
</dbReference>
<sequence>MTKTKKLMGVQQCLINPDKDLKAILEYICSESNKLHNCAVYYARQIWFKTRRFVTGFDLVNELGSNKHFSTLPSEAAVQTCLSVGESVKSFSELLKKSRKGELEQNPKFPKYRKQGYQLVAFPKRALRLVGNTIRFPLGLQVKAWFGLKEFFLPMPSNLDFGLLKEVRILPRNGAFYAEFVYPKANIKAELDPAKCLGIDHGLNNWLTCVSNVETSFIVDGLHLKSLNQWYNKHTSDLMEGKPNGYWTKRLANREHPKFALSRNT</sequence>
<evidence type="ECO:0008006" key="3">
    <source>
        <dbReference type="Google" id="ProtNLM"/>
    </source>
</evidence>
<dbReference type="Proteomes" id="UP000631421">
    <property type="component" value="Unassembled WGS sequence"/>
</dbReference>
<comment type="caution">
    <text evidence="1">The sequence shown here is derived from an EMBL/GenBank/DDBJ whole genome shotgun (WGS) entry which is preliminary data.</text>
</comment>
<keyword evidence="2" id="KW-1185">Reference proteome</keyword>
<proteinExistence type="predicted"/>
<gene>
    <name evidence="1" type="ORF">H6F44_16665</name>
</gene>
<organism evidence="1 2">
    <name type="scientific">Pseudanabaena cinerea FACHB-1277</name>
    <dbReference type="NCBI Taxonomy" id="2949581"/>
    <lineage>
        <taxon>Bacteria</taxon>
        <taxon>Bacillati</taxon>
        <taxon>Cyanobacteriota</taxon>
        <taxon>Cyanophyceae</taxon>
        <taxon>Pseudanabaenales</taxon>
        <taxon>Pseudanabaenaceae</taxon>
        <taxon>Pseudanabaena</taxon>
        <taxon>Pseudanabaena cinerea</taxon>
    </lineage>
</organism>
<accession>A0A926UVS2</accession>
<reference evidence="1" key="2">
    <citation type="submission" date="2020-08" db="EMBL/GenBank/DDBJ databases">
        <authorList>
            <person name="Chen M."/>
            <person name="Teng W."/>
            <person name="Zhao L."/>
            <person name="Hu C."/>
            <person name="Zhou Y."/>
            <person name="Han B."/>
            <person name="Song L."/>
            <person name="Shu W."/>
        </authorList>
    </citation>
    <scope>NUCLEOTIDE SEQUENCE</scope>
    <source>
        <strain evidence="1">FACHB-1277</strain>
    </source>
</reference>
<protein>
    <recommendedName>
        <fullName evidence="3">Transposase</fullName>
    </recommendedName>
</protein>
<dbReference type="EMBL" id="JACJPY010000064">
    <property type="protein sequence ID" value="MBD2151741.1"/>
    <property type="molecule type" value="Genomic_DNA"/>
</dbReference>